<feature type="region of interest" description="Disordered" evidence="1">
    <location>
        <begin position="15"/>
        <end position="41"/>
    </location>
</feature>
<proteinExistence type="predicted"/>
<feature type="compositionally biased region" description="Basic residues" evidence="1">
    <location>
        <begin position="206"/>
        <end position="215"/>
    </location>
</feature>
<feature type="compositionally biased region" description="Polar residues" evidence="1">
    <location>
        <begin position="193"/>
        <end position="204"/>
    </location>
</feature>
<dbReference type="Proteomes" id="UP000682733">
    <property type="component" value="Unassembled WGS sequence"/>
</dbReference>
<accession>A0A8S2H036</accession>
<comment type="caution">
    <text evidence="3">The sequence shown here is derived from an EMBL/GenBank/DDBJ whole genome shotgun (WGS) entry which is preliminary data.</text>
</comment>
<dbReference type="EMBL" id="CAJOBA010001195">
    <property type="protein sequence ID" value="CAF3581879.1"/>
    <property type="molecule type" value="Genomic_DNA"/>
</dbReference>
<evidence type="ECO:0000256" key="1">
    <source>
        <dbReference type="SAM" id="MobiDB-lite"/>
    </source>
</evidence>
<feature type="compositionally biased region" description="Polar residues" evidence="1">
    <location>
        <begin position="118"/>
        <end position="139"/>
    </location>
</feature>
<protein>
    <submittedName>
        <fullName evidence="3">Uncharacterized protein</fullName>
    </submittedName>
</protein>
<gene>
    <name evidence="2" type="ORF">OVA965_LOCUS4526</name>
    <name evidence="3" type="ORF">TMI583_LOCUS4524</name>
</gene>
<evidence type="ECO:0000313" key="2">
    <source>
        <dbReference type="EMBL" id="CAF0798658.1"/>
    </source>
</evidence>
<feature type="compositionally biased region" description="Low complexity" evidence="1">
    <location>
        <begin position="102"/>
        <end position="117"/>
    </location>
</feature>
<feature type="region of interest" description="Disordered" evidence="1">
    <location>
        <begin position="80"/>
        <end position="149"/>
    </location>
</feature>
<feature type="compositionally biased region" description="Polar residues" evidence="1">
    <location>
        <begin position="80"/>
        <end position="90"/>
    </location>
</feature>
<reference evidence="3" key="1">
    <citation type="submission" date="2021-02" db="EMBL/GenBank/DDBJ databases">
        <authorList>
            <person name="Nowell W R."/>
        </authorList>
    </citation>
    <scope>NUCLEOTIDE SEQUENCE</scope>
</reference>
<evidence type="ECO:0000313" key="4">
    <source>
        <dbReference type="Proteomes" id="UP000682733"/>
    </source>
</evidence>
<sequence length="449" mass="51836">MTTAGDRFVTQHRYQNSQIDLDEPDIPNGQGFRESCNPRQPQQATLMDWWPPDFRDQEASVENGYVQNNYNRGYQNHFQGQTRQLQNSRQSQDRARERFGGQNQAPFRPQRRQQQQRSGNQYPTQQQRVPPNNTVTSKPPLTKSFFRRQRRNRNRFQAAEATNENLLLGNNRFATLAEFDGQNDNDVDRNQEQTTAANMPTVSSRPARKQKKQPRHLVVEDEDKGQEPLSKAVPLCDNDKKFKNRPYLEPVRTRAHLNTLAERNKNAVARHVIRYCVEAAPFFDKWVCDQYEYQVWQKFQKLGSDTDSDHAHWAQEIVKRTKTRDSRINKEFCVTQMTRLQKSILTASNEVTRSQGELAAFAPAMLPAQTSRSSSADVAQSQPEQTVTGQILFADEILHKYIQVQTHYVAKKCATRVAIAVAEQAEYTALQLFENRTTAHQKTHAAVFP</sequence>
<dbReference type="EMBL" id="CAJNOK010001195">
    <property type="protein sequence ID" value="CAF0798658.1"/>
    <property type="molecule type" value="Genomic_DNA"/>
</dbReference>
<dbReference type="Proteomes" id="UP000677228">
    <property type="component" value="Unassembled WGS sequence"/>
</dbReference>
<evidence type="ECO:0000313" key="3">
    <source>
        <dbReference type="EMBL" id="CAF3581879.1"/>
    </source>
</evidence>
<feature type="region of interest" description="Disordered" evidence="1">
    <location>
        <begin position="193"/>
        <end position="232"/>
    </location>
</feature>
<name>A0A8S2H036_9BILA</name>
<dbReference type="AlphaFoldDB" id="A0A8S2H036"/>
<organism evidence="3 4">
    <name type="scientific">Didymodactylos carnosus</name>
    <dbReference type="NCBI Taxonomy" id="1234261"/>
    <lineage>
        <taxon>Eukaryota</taxon>
        <taxon>Metazoa</taxon>
        <taxon>Spiralia</taxon>
        <taxon>Gnathifera</taxon>
        <taxon>Rotifera</taxon>
        <taxon>Eurotatoria</taxon>
        <taxon>Bdelloidea</taxon>
        <taxon>Philodinida</taxon>
        <taxon>Philodinidae</taxon>
        <taxon>Didymodactylos</taxon>
    </lineage>
</organism>